<gene>
    <name evidence="1" type="ORF">RGCCGE502_34276</name>
</gene>
<dbReference type="Gene3D" id="1.10.10.10">
    <property type="entry name" value="Winged helix-like DNA-binding domain superfamily/Winged helix DNA-binding domain"/>
    <property type="match status" value="1"/>
</dbReference>
<dbReference type="AlphaFoldDB" id="S3H5D7"/>
<dbReference type="InterPro" id="IPR036388">
    <property type="entry name" value="WH-like_DNA-bd_sf"/>
</dbReference>
<name>S3H5D7_9HYPH</name>
<keyword evidence="2" id="KW-1185">Reference proteome</keyword>
<dbReference type="EMBL" id="AEYE02000038">
    <property type="protein sequence ID" value="EPE93959.1"/>
    <property type="molecule type" value="Genomic_DNA"/>
</dbReference>
<reference evidence="1 2" key="1">
    <citation type="journal article" date="2012" name="J. Bacteriol.">
        <title>Genome sequence of Rhizobium grahamii CCGE502, a broad-host-range symbiont with low nodulation competitiveness in Phaseolus vulgaris.</title>
        <authorList>
            <person name="Althabegoiti M.J."/>
            <person name="Lozano L."/>
            <person name="Torres-Tejerizo G."/>
            <person name="Ormeno-Orrillo E."/>
            <person name="Rogel M.A."/>
            <person name="Gonzalez V."/>
            <person name="Martinez-Romero E."/>
        </authorList>
    </citation>
    <scope>NUCLEOTIDE SEQUENCE [LARGE SCALE GENOMIC DNA]</scope>
    <source>
        <strain evidence="1 2">CCGE 502</strain>
        <plasmid evidence="1">pRg502a</plasmid>
    </source>
</reference>
<proteinExistence type="predicted"/>
<sequence length="65" mass="7119">MSNDIDQVVRAIRAAGGTIRPSELAKAVHQDKRTLQRAVQSALDKGYIEIDSRMRLTLGRVAEAA</sequence>
<keyword evidence="1" id="KW-0614">Plasmid</keyword>
<organism evidence="1 2">
    <name type="scientific">Rhizobium grahamii CCGE 502</name>
    <dbReference type="NCBI Taxonomy" id="990285"/>
    <lineage>
        <taxon>Bacteria</taxon>
        <taxon>Pseudomonadati</taxon>
        <taxon>Pseudomonadota</taxon>
        <taxon>Alphaproteobacteria</taxon>
        <taxon>Hyphomicrobiales</taxon>
        <taxon>Rhizobiaceae</taxon>
        <taxon>Rhizobium/Agrobacterium group</taxon>
        <taxon>Rhizobium</taxon>
    </lineage>
</organism>
<dbReference type="Proteomes" id="UP000014411">
    <property type="component" value="Unassembled WGS sequence"/>
</dbReference>
<dbReference type="RefSeq" id="WP_016558729.1">
    <property type="nucleotide sequence ID" value="NZ_AEYE02000038.1"/>
</dbReference>
<geneLocation type="plasmid" evidence="1">
    <name>pRg502a</name>
</geneLocation>
<protein>
    <submittedName>
        <fullName evidence="1">Uncharacterized protein</fullName>
    </submittedName>
</protein>
<evidence type="ECO:0000313" key="1">
    <source>
        <dbReference type="EMBL" id="EPE93959.1"/>
    </source>
</evidence>
<comment type="caution">
    <text evidence="1">The sequence shown here is derived from an EMBL/GenBank/DDBJ whole genome shotgun (WGS) entry which is preliminary data.</text>
</comment>
<dbReference type="SUPFAM" id="SSF46785">
    <property type="entry name" value="Winged helix' DNA-binding domain"/>
    <property type="match status" value="1"/>
</dbReference>
<evidence type="ECO:0000313" key="2">
    <source>
        <dbReference type="Proteomes" id="UP000014411"/>
    </source>
</evidence>
<accession>S3H5D7</accession>
<dbReference type="InterPro" id="IPR036390">
    <property type="entry name" value="WH_DNA-bd_sf"/>
</dbReference>
<dbReference type="HOGENOM" id="CLU_2846803_0_0_5"/>